<feature type="non-terminal residue" evidence="3">
    <location>
        <position position="1"/>
    </location>
</feature>
<dbReference type="Proteomes" id="UP001054945">
    <property type="component" value="Unassembled WGS sequence"/>
</dbReference>
<gene>
    <name evidence="3" type="ORF">CEXT_465031</name>
</gene>
<keyword evidence="2" id="KW-0472">Membrane</keyword>
<sequence>YSINLTASLQKSPQSPKKMVLLFGPSRFIMDSILLISLVLIITILTFTDGQFRPDGPRDPYAFDRAEDPRGGPGRSNDFGGPDGHRGPGGQNGFGGPGGHRGPGGPGGHRGPGGPPNMSMMKNGEIGYRNCQGEIFQLKDMKTVRCAVQEKPSQKCMDQIMAFMTGDICNDGNVVTPIYETV</sequence>
<organism evidence="3 4">
    <name type="scientific">Caerostris extrusa</name>
    <name type="common">Bark spider</name>
    <name type="synonym">Caerostris bankana</name>
    <dbReference type="NCBI Taxonomy" id="172846"/>
    <lineage>
        <taxon>Eukaryota</taxon>
        <taxon>Metazoa</taxon>
        <taxon>Ecdysozoa</taxon>
        <taxon>Arthropoda</taxon>
        <taxon>Chelicerata</taxon>
        <taxon>Arachnida</taxon>
        <taxon>Araneae</taxon>
        <taxon>Araneomorphae</taxon>
        <taxon>Entelegynae</taxon>
        <taxon>Araneoidea</taxon>
        <taxon>Araneidae</taxon>
        <taxon>Caerostris</taxon>
    </lineage>
</organism>
<feature type="compositionally biased region" description="Gly residues" evidence="1">
    <location>
        <begin position="87"/>
        <end position="112"/>
    </location>
</feature>
<dbReference type="AlphaFoldDB" id="A0AAV4YDK2"/>
<comment type="caution">
    <text evidence="3">The sequence shown here is derived from an EMBL/GenBank/DDBJ whole genome shotgun (WGS) entry which is preliminary data.</text>
</comment>
<evidence type="ECO:0000256" key="1">
    <source>
        <dbReference type="SAM" id="MobiDB-lite"/>
    </source>
</evidence>
<keyword evidence="4" id="KW-1185">Reference proteome</keyword>
<accession>A0AAV4YDK2</accession>
<name>A0AAV4YDK2_CAEEX</name>
<reference evidence="3 4" key="1">
    <citation type="submission" date="2021-06" db="EMBL/GenBank/DDBJ databases">
        <title>Caerostris extrusa draft genome.</title>
        <authorList>
            <person name="Kono N."/>
            <person name="Arakawa K."/>
        </authorList>
    </citation>
    <scope>NUCLEOTIDE SEQUENCE [LARGE SCALE GENOMIC DNA]</scope>
</reference>
<evidence type="ECO:0000313" key="4">
    <source>
        <dbReference type="Proteomes" id="UP001054945"/>
    </source>
</evidence>
<evidence type="ECO:0000313" key="3">
    <source>
        <dbReference type="EMBL" id="GIZ05130.1"/>
    </source>
</evidence>
<dbReference type="EMBL" id="BPLR01019218">
    <property type="protein sequence ID" value="GIZ05130.1"/>
    <property type="molecule type" value="Genomic_DNA"/>
</dbReference>
<protein>
    <recommendedName>
        <fullName evidence="5">Glycine-rich protein</fullName>
    </recommendedName>
</protein>
<keyword evidence="2" id="KW-1133">Transmembrane helix</keyword>
<feature type="transmembrane region" description="Helical" evidence="2">
    <location>
        <begin position="28"/>
        <end position="48"/>
    </location>
</feature>
<keyword evidence="2" id="KW-0812">Transmembrane</keyword>
<feature type="compositionally biased region" description="Basic and acidic residues" evidence="1">
    <location>
        <begin position="55"/>
        <end position="70"/>
    </location>
</feature>
<evidence type="ECO:0008006" key="5">
    <source>
        <dbReference type="Google" id="ProtNLM"/>
    </source>
</evidence>
<evidence type="ECO:0000256" key="2">
    <source>
        <dbReference type="SAM" id="Phobius"/>
    </source>
</evidence>
<proteinExistence type="predicted"/>
<feature type="region of interest" description="Disordered" evidence="1">
    <location>
        <begin position="53"/>
        <end position="124"/>
    </location>
</feature>